<feature type="region of interest" description="Disordered" evidence="1">
    <location>
        <begin position="183"/>
        <end position="207"/>
    </location>
</feature>
<dbReference type="SUPFAM" id="SSF56854">
    <property type="entry name" value="Bcl-2 inhibitors of programmed cell death"/>
    <property type="match status" value="1"/>
</dbReference>
<name>A0ABP0G797_CLALP</name>
<feature type="compositionally biased region" description="Basic and acidic residues" evidence="1">
    <location>
        <begin position="89"/>
        <end position="100"/>
    </location>
</feature>
<feature type="compositionally biased region" description="Basic and acidic residues" evidence="1">
    <location>
        <begin position="62"/>
        <end position="71"/>
    </location>
</feature>
<evidence type="ECO:0000313" key="3">
    <source>
        <dbReference type="Proteomes" id="UP001642483"/>
    </source>
</evidence>
<proteinExistence type="predicted"/>
<keyword evidence="3" id="KW-1185">Reference proteome</keyword>
<feature type="compositionally biased region" description="Low complexity" evidence="1">
    <location>
        <begin position="72"/>
        <end position="83"/>
    </location>
</feature>
<evidence type="ECO:0000313" key="2">
    <source>
        <dbReference type="EMBL" id="CAK8687072.1"/>
    </source>
</evidence>
<sequence>MSFGRSNSEFLAPPSASADSYRRHSWDGTTGKDSSLPDPSSTKTPHHCNGLLKNSLPESLEEAEKEHDIKESSSWWFNSWWRSPKGRSRSREKPELDHRNGFTLSKNGSELQTEEASTKVPDTPGHLSLYRRRQAKCEEPQNVAFNSTREVEAPKRRSGCATLVNKGNRSVKNTIPAAIPEDSAVAETDDKEPPATFSRPPHSFGTGLESRFIHQRRATVHYSSNGRPSLMDFSRRSHYRLKAKEQRVLEQLKDICRDYVMCRLRQRNLAGRVNTMRPRSGDRSLSQEILFIGNELEKTQKCQFRNISKQIGITLRSEDVLRKVYFELAAEIITTEAHQVTTETRSNALCFL</sequence>
<feature type="compositionally biased region" description="Polar residues" evidence="1">
    <location>
        <begin position="27"/>
        <end position="43"/>
    </location>
</feature>
<reference evidence="2 3" key="1">
    <citation type="submission" date="2024-02" db="EMBL/GenBank/DDBJ databases">
        <authorList>
            <person name="Daric V."/>
            <person name="Darras S."/>
        </authorList>
    </citation>
    <scope>NUCLEOTIDE SEQUENCE [LARGE SCALE GENOMIC DNA]</scope>
</reference>
<accession>A0ABP0G797</accession>
<dbReference type="Gene3D" id="1.10.437.10">
    <property type="entry name" value="Blc2-like"/>
    <property type="match status" value="1"/>
</dbReference>
<dbReference type="Proteomes" id="UP001642483">
    <property type="component" value="Unassembled WGS sequence"/>
</dbReference>
<feature type="compositionally biased region" description="Polar residues" evidence="1">
    <location>
        <begin position="102"/>
        <end position="115"/>
    </location>
</feature>
<comment type="caution">
    <text evidence="2">The sequence shown here is derived from an EMBL/GenBank/DDBJ whole genome shotgun (WGS) entry which is preliminary data.</text>
</comment>
<dbReference type="EMBL" id="CAWYQH010000103">
    <property type="protein sequence ID" value="CAK8687072.1"/>
    <property type="molecule type" value="Genomic_DNA"/>
</dbReference>
<feature type="region of interest" description="Disordered" evidence="1">
    <location>
        <begin position="1"/>
        <end position="125"/>
    </location>
</feature>
<evidence type="ECO:0000256" key="1">
    <source>
        <dbReference type="SAM" id="MobiDB-lite"/>
    </source>
</evidence>
<gene>
    <name evidence="2" type="ORF">CVLEPA_LOCUS19107</name>
</gene>
<protein>
    <submittedName>
        <fullName evidence="2">Uncharacterized protein</fullName>
    </submittedName>
</protein>
<dbReference type="InterPro" id="IPR036834">
    <property type="entry name" value="Bcl-2-like_sf"/>
</dbReference>
<organism evidence="2 3">
    <name type="scientific">Clavelina lepadiformis</name>
    <name type="common">Light-bulb sea squirt</name>
    <name type="synonym">Ascidia lepadiformis</name>
    <dbReference type="NCBI Taxonomy" id="159417"/>
    <lineage>
        <taxon>Eukaryota</taxon>
        <taxon>Metazoa</taxon>
        <taxon>Chordata</taxon>
        <taxon>Tunicata</taxon>
        <taxon>Ascidiacea</taxon>
        <taxon>Aplousobranchia</taxon>
        <taxon>Clavelinidae</taxon>
        <taxon>Clavelina</taxon>
    </lineage>
</organism>